<gene>
    <name evidence="2" type="ORF">NGX11_03880</name>
</gene>
<organism evidence="2 3">
    <name type="scientific">Aliarcobacter cryaerophilus</name>
    <dbReference type="NCBI Taxonomy" id="28198"/>
    <lineage>
        <taxon>Bacteria</taxon>
        <taxon>Pseudomonadati</taxon>
        <taxon>Campylobacterota</taxon>
        <taxon>Epsilonproteobacteria</taxon>
        <taxon>Campylobacterales</taxon>
        <taxon>Arcobacteraceae</taxon>
        <taxon>Aliarcobacter</taxon>
    </lineage>
</organism>
<dbReference type="Proteomes" id="UP001164100">
    <property type="component" value="Chromosome"/>
</dbReference>
<evidence type="ECO:0000256" key="1">
    <source>
        <dbReference type="SAM" id="Coils"/>
    </source>
</evidence>
<feature type="coiled-coil region" evidence="1">
    <location>
        <begin position="257"/>
        <end position="317"/>
    </location>
</feature>
<dbReference type="EMBL" id="CP099556">
    <property type="protein sequence ID" value="UYF44083.1"/>
    <property type="molecule type" value="Genomic_DNA"/>
</dbReference>
<accession>A0AA46NY03</accession>
<sequence>MEDLPKLTDSVYKEIKEFEDYEYSNCIAYEMCIRNKEVKRLFEVLEKMEHLRKSLKPKERINWKKHRRDYYPIVENKLTLNVIKKELKNKYFIDFNKKQIINHKPENLKDSLGLISFVPKAKSNEAKEFENKEFEKWLFIDKIGKNEIIKDGYYSIQTYYKKDNKYKNKIYTNFKKELIKPYNKTEIELNLNLPKNELIAYISKIKDDYDKDNSIIKSPLELLGEDIKIDNSIDKNKINKNLIAKKFFVYDYVTKRLEQIEDSIKNYTIEYEEKKEDINKSPYYTKQDKLIQIRELKKELEENINQRKIEILEELEDISKGTAIRYYYDIKPFIDDLKYKELI</sequence>
<proteinExistence type="predicted"/>
<evidence type="ECO:0000313" key="3">
    <source>
        <dbReference type="Proteomes" id="UP001164100"/>
    </source>
</evidence>
<reference evidence="2" key="1">
    <citation type="journal article" date="2022" name="Front. Microbiol.">
        <title>Species classification and novel plasmid identifications in Arcobacter cryaerophilus and Arcobacter cryaerophilus-like organisms.</title>
        <authorList>
            <person name="Zhou G."/>
            <person name="Wang M."/>
            <person name="Wang H."/>
            <person name="Chen X."/>
            <person name="Gu Y."/>
            <person name="Shao Z."/>
            <person name="Zhang J."/>
            <person name="Zhang M."/>
        </authorList>
    </citation>
    <scope>NUCLEOTIDE SEQUENCE</scope>
    <source>
        <strain evidence="2">ICDCAC48</strain>
    </source>
</reference>
<protein>
    <submittedName>
        <fullName evidence="2">Uncharacterized protein</fullName>
    </submittedName>
</protein>
<dbReference type="RefSeq" id="WP_263514923.1">
    <property type="nucleotide sequence ID" value="NZ_CP099556.1"/>
</dbReference>
<keyword evidence="1" id="KW-0175">Coiled coil</keyword>
<dbReference type="AlphaFoldDB" id="A0AA46NY03"/>
<name>A0AA46NY03_9BACT</name>
<evidence type="ECO:0000313" key="2">
    <source>
        <dbReference type="EMBL" id="UYF44083.1"/>
    </source>
</evidence>